<gene>
    <name evidence="2" type="ORF">GMARGA_LOCUS3547</name>
</gene>
<dbReference type="Proteomes" id="UP000789901">
    <property type="component" value="Unassembled WGS sequence"/>
</dbReference>
<proteinExistence type="predicted"/>
<evidence type="ECO:0000313" key="3">
    <source>
        <dbReference type="Proteomes" id="UP000789901"/>
    </source>
</evidence>
<dbReference type="InterPro" id="IPR036691">
    <property type="entry name" value="Endo/exonu/phosph_ase_sf"/>
</dbReference>
<comment type="caution">
    <text evidence="2">The sequence shown here is derived from an EMBL/GenBank/DDBJ whole genome shotgun (WGS) entry which is preliminary data.</text>
</comment>
<evidence type="ECO:0000313" key="2">
    <source>
        <dbReference type="EMBL" id="CAG8529422.1"/>
    </source>
</evidence>
<protein>
    <submittedName>
        <fullName evidence="2">6680_t:CDS:1</fullName>
    </submittedName>
</protein>
<sequence length="339" mass="38444">MDILEVDMNMIAATENRQTDDPSQKIHKESREVGETTKTPKNQNDMTSSGDPGLPKKEKQETSESGPAIKIDKQGMNKANLVWSDENLSDITVQPVLDPDEQQRINMYETQSNATVEDDNSKLVAQKSYSQAVTGSVSYTCVRKDTVTTTNIEITNDDVTIMGSHQLTKIENIKPFECNPLEPLKIMTHNVRGINNALKFQLFLEHSMRERAHIVAITETKLPQSISSTHAIINPLYKIYIANFMKLQQAGLTSLMNFYNITESTWLGCGSESQIDDFWVSRGMLVLLTEPELAPVENITDSDHKIVSTELALLHLLKNKQRKRIKHKRYLYDRMSDED</sequence>
<feature type="compositionally biased region" description="Basic and acidic residues" evidence="1">
    <location>
        <begin position="17"/>
        <end position="35"/>
    </location>
</feature>
<keyword evidence="3" id="KW-1185">Reference proteome</keyword>
<dbReference type="Gene3D" id="3.60.10.10">
    <property type="entry name" value="Endonuclease/exonuclease/phosphatase"/>
    <property type="match status" value="1"/>
</dbReference>
<dbReference type="EMBL" id="CAJVQB010001289">
    <property type="protein sequence ID" value="CAG8529422.1"/>
    <property type="molecule type" value="Genomic_DNA"/>
</dbReference>
<reference evidence="2 3" key="1">
    <citation type="submission" date="2021-06" db="EMBL/GenBank/DDBJ databases">
        <authorList>
            <person name="Kallberg Y."/>
            <person name="Tangrot J."/>
            <person name="Rosling A."/>
        </authorList>
    </citation>
    <scope>NUCLEOTIDE SEQUENCE [LARGE SCALE GENOMIC DNA]</scope>
    <source>
        <strain evidence="2 3">120-4 pot B 10/14</strain>
    </source>
</reference>
<name>A0ABM8W5D3_GIGMA</name>
<accession>A0ABM8W5D3</accession>
<organism evidence="2 3">
    <name type="scientific">Gigaspora margarita</name>
    <dbReference type="NCBI Taxonomy" id="4874"/>
    <lineage>
        <taxon>Eukaryota</taxon>
        <taxon>Fungi</taxon>
        <taxon>Fungi incertae sedis</taxon>
        <taxon>Mucoromycota</taxon>
        <taxon>Glomeromycotina</taxon>
        <taxon>Glomeromycetes</taxon>
        <taxon>Diversisporales</taxon>
        <taxon>Gigasporaceae</taxon>
        <taxon>Gigaspora</taxon>
    </lineage>
</organism>
<evidence type="ECO:0000256" key="1">
    <source>
        <dbReference type="SAM" id="MobiDB-lite"/>
    </source>
</evidence>
<dbReference type="SUPFAM" id="SSF56219">
    <property type="entry name" value="DNase I-like"/>
    <property type="match status" value="1"/>
</dbReference>
<feature type="compositionally biased region" description="Polar residues" evidence="1">
    <location>
        <begin position="36"/>
        <end position="50"/>
    </location>
</feature>
<feature type="region of interest" description="Disordered" evidence="1">
    <location>
        <begin position="1"/>
        <end position="73"/>
    </location>
</feature>